<name>A0A9E8ZEV6_9CYAN</name>
<dbReference type="RefSeq" id="WP_268609728.1">
    <property type="nucleotide sequence ID" value="NZ_CP113797.1"/>
</dbReference>
<dbReference type="KEGG" id="tsin:OXH18_22500"/>
<evidence type="ECO:0000313" key="2">
    <source>
        <dbReference type="Proteomes" id="UP001163152"/>
    </source>
</evidence>
<dbReference type="InterPro" id="IPR036770">
    <property type="entry name" value="Ankyrin_rpt-contain_sf"/>
</dbReference>
<dbReference type="Proteomes" id="UP001163152">
    <property type="component" value="Chromosome"/>
</dbReference>
<protein>
    <submittedName>
        <fullName evidence="1">Ankyrin repeat domain-containing protein</fullName>
    </submittedName>
</protein>
<dbReference type="AlphaFoldDB" id="A0A9E8ZEV6"/>
<evidence type="ECO:0000313" key="1">
    <source>
        <dbReference type="EMBL" id="WAL59910.1"/>
    </source>
</evidence>
<gene>
    <name evidence="1" type="ORF">OXH18_22500</name>
</gene>
<proteinExistence type="predicted"/>
<dbReference type="EMBL" id="CP113797">
    <property type="protein sequence ID" value="WAL59910.1"/>
    <property type="molecule type" value="Genomic_DNA"/>
</dbReference>
<dbReference type="SUPFAM" id="SSF48403">
    <property type="entry name" value="Ankyrin repeat"/>
    <property type="match status" value="1"/>
</dbReference>
<organism evidence="1 2">
    <name type="scientific">Thermocoleostomius sinensis A174</name>
    <dbReference type="NCBI Taxonomy" id="2016057"/>
    <lineage>
        <taxon>Bacteria</taxon>
        <taxon>Bacillati</taxon>
        <taxon>Cyanobacteriota</taxon>
        <taxon>Cyanophyceae</taxon>
        <taxon>Oculatellales</taxon>
        <taxon>Oculatellaceae</taxon>
        <taxon>Thermocoleostomius</taxon>
    </lineage>
</organism>
<keyword evidence="2" id="KW-1185">Reference proteome</keyword>
<accession>A0A9E8ZEV6</accession>
<reference evidence="1" key="1">
    <citation type="submission" date="2022-12" db="EMBL/GenBank/DDBJ databases">
        <title>Polyphasic identification of a Novel Hot-Spring Cyanobacterium Ocullathermofonsia sinensis gen nov. sp. nov. and Genomic Insights on its Adaptations to the Thermal Habitat.</title>
        <authorList>
            <person name="Daroch M."/>
            <person name="Tang J."/>
            <person name="Jiang Y."/>
        </authorList>
    </citation>
    <scope>NUCLEOTIDE SEQUENCE</scope>
    <source>
        <strain evidence="1">PKUAC-SCTA174</strain>
    </source>
</reference>
<sequence length="219" mass="24771">MTAEWDGITKSEALQDDEVVIRHALADAAKQYHWKKTLEILNGRPDLINVTRPDGRSLYTPLHQAAHGNAPGEVVQKMLGMGAWRTLRNADDERAVDIAKRKGYQSLVHLLEPVYKTHISHTILQKIQTNFHEIILSRAGDLVQKSRLRLPELEPLLELEQPRMWFPVPGMYGGFSYWIDGEGKNAKLISESWCRVVGGSGQRHEITSKEGKLVDEGFV</sequence>
<dbReference type="Gene3D" id="1.25.40.20">
    <property type="entry name" value="Ankyrin repeat-containing domain"/>
    <property type="match status" value="1"/>
</dbReference>